<evidence type="ECO:0000259" key="5">
    <source>
        <dbReference type="PROSITE" id="PS50199"/>
    </source>
</evidence>
<dbReference type="InterPro" id="IPR036443">
    <property type="entry name" value="Znf_RanBP2_sf"/>
</dbReference>
<dbReference type="EMBL" id="JABWDY010030665">
    <property type="protein sequence ID" value="KAF5185470.1"/>
    <property type="molecule type" value="Genomic_DNA"/>
</dbReference>
<dbReference type="InterPro" id="IPR001876">
    <property type="entry name" value="Znf_RanBP2"/>
</dbReference>
<evidence type="ECO:0000256" key="2">
    <source>
        <dbReference type="ARBA" id="ARBA00022771"/>
    </source>
</evidence>
<dbReference type="GO" id="GO:0008270">
    <property type="term" value="F:zinc ion binding"/>
    <property type="evidence" value="ECO:0007669"/>
    <property type="project" value="UniProtKB-KW"/>
</dbReference>
<gene>
    <name evidence="6" type="ORF">FRX31_024943</name>
</gene>
<evidence type="ECO:0000256" key="4">
    <source>
        <dbReference type="PROSITE-ProRule" id="PRU00322"/>
    </source>
</evidence>
<dbReference type="PANTHER" id="PTHR23111:SF75">
    <property type="entry name" value="OS06G0141200 PROTEIN"/>
    <property type="match status" value="1"/>
</dbReference>
<dbReference type="PANTHER" id="PTHR23111">
    <property type="entry name" value="ZINC FINGER PROTEIN"/>
    <property type="match status" value="1"/>
</dbReference>
<dbReference type="GO" id="GO:0003729">
    <property type="term" value="F:mRNA binding"/>
    <property type="evidence" value="ECO:0007669"/>
    <property type="project" value="TreeGrafter"/>
</dbReference>
<organism evidence="6 7">
    <name type="scientific">Thalictrum thalictroides</name>
    <name type="common">Rue-anemone</name>
    <name type="synonym">Anemone thalictroides</name>
    <dbReference type="NCBI Taxonomy" id="46969"/>
    <lineage>
        <taxon>Eukaryota</taxon>
        <taxon>Viridiplantae</taxon>
        <taxon>Streptophyta</taxon>
        <taxon>Embryophyta</taxon>
        <taxon>Tracheophyta</taxon>
        <taxon>Spermatophyta</taxon>
        <taxon>Magnoliopsida</taxon>
        <taxon>Ranunculales</taxon>
        <taxon>Ranunculaceae</taxon>
        <taxon>Thalictroideae</taxon>
        <taxon>Thalictrum</taxon>
    </lineage>
</organism>
<feature type="domain" description="RanBP2-type" evidence="5">
    <location>
        <begin position="3"/>
        <end position="32"/>
    </location>
</feature>
<keyword evidence="2 4" id="KW-0863">Zinc-finger</keyword>
<dbReference type="PROSITE" id="PS50199">
    <property type="entry name" value="ZF_RANBP2_2"/>
    <property type="match status" value="2"/>
</dbReference>
<dbReference type="Proteomes" id="UP000554482">
    <property type="component" value="Unassembled WGS sequence"/>
</dbReference>
<evidence type="ECO:0000313" key="6">
    <source>
        <dbReference type="EMBL" id="KAF5185470.1"/>
    </source>
</evidence>
<sequence length="107" mass="11955">MSRPGDWNCRSCQHLNFSWRDTCQRCNDTRYGESYGSMGYTGPALLPGDWYCSARNCGVHNFASRMICFKCGALRNDSGTGYGSVVPCSMDLIGRSGWKSGDWICTR</sequence>
<dbReference type="Gene3D" id="4.10.1060.10">
    <property type="entry name" value="Zinc finger, RanBP2-type"/>
    <property type="match status" value="2"/>
</dbReference>
<protein>
    <submittedName>
        <fullName evidence="6">Ran BP2/NZF zinc finger-like superfamily protein</fullName>
    </submittedName>
</protein>
<dbReference type="GO" id="GO:0005737">
    <property type="term" value="C:cytoplasm"/>
    <property type="evidence" value="ECO:0007669"/>
    <property type="project" value="TreeGrafter"/>
</dbReference>
<comment type="caution">
    <text evidence="6">The sequence shown here is derived from an EMBL/GenBank/DDBJ whole genome shotgun (WGS) entry which is preliminary data.</text>
</comment>
<keyword evidence="1" id="KW-0479">Metal-binding</keyword>
<keyword evidence="7" id="KW-1185">Reference proteome</keyword>
<dbReference type="SUPFAM" id="SSF90209">
    <property type="entry name" value="Ran binding protein zinc finger-like"/>
    <property type="match status" value="2"/>
</dbReference>
<dbReference type="FunFam" id="4.10.1060.10:FF:000023">
    <property type="entry name" value="Ran-binding zinc finger protein"/>
    <property type="match status" value="1"/>
</dbReference>
<feature type="domain" description="RanBP2-type" evidence="5">
    <location>
        <begin position="46"/>
        <end position="77"/>
    </location>
</feature>
<evidence type="ECO:0000256" key="1">
    <source>
        <dbReference type="ARBA" id="ARBA00022723"/>
    </source>
</evidence>
<keyword evidence="3" id="KW-0862">Zinc</keyword>
<reference evidence="6 7" key="1">
    <citation type="submission" date="2020-06" db="EMBL/GenBank/DDBJ databases">
        <title>Transcriptomic and genomic resources for Thalictrum thalictroides and T. hernandezii: Facilitating candidate gene discovery in an emerging model plant lineage.</title>
        <authorList>
            <person name="Arias T."/>
            <person name="Riano-Pachon D.M."/>
            <person name="Di Stilio V.S."/>
        </authorList>
    </citation>
    <scope>NUCLEOTIDE SEQUENCE [LARGE SCALE GENOMIC DNA]</scope>
    <source>
        <strain evidence="7">cv. WT478/WT964</strain>
        <tissue evidence="6">Leaves</tissue>
    </source>
</reference>
<dbReference type="Pfam" id="PF00641">
    <property type="entry name" value="Zn_ribbon_RanBP"/>
    <property type="match status" value="2"/>
</dbReference>
<dbReference type="OrthoDB" id="448399at2759"/>
<dbReference type="AlphaFoldDB" id="A0A7J6VMV0"/>
<dbReference type="SMART" id="SM00547">
    <property type="entry name" value="ZnF_RBZ"/>
    <property type="match status" value="2"/>
</dbReference>
<evidence type="ECO:0000256" key="3">
    <source>
        <dbReference type="ARBA" id="ARBA00022833"/>
    </source>
</evidence>
<accession>A0A7J6VMV0</accession>
<evidence type="ECO:0000313" key="7">
    <source>
        <dbReference type="Proteomes" id="UP000554482"/>
    </source>
</evidence>
<dbReference type="PROSITE" id="PS01358">
    <property type="entry name" value="ZF_RANBP2_1"/>
    <property type="match status" value="2"/>
</dbReference>
<proteinExistence type="predicted"/>
<name>A0A7J6VMV0_THATH</name>